<accession>A0A967EZB3</accession>
<organism evidence="2 3">
    <name type="scientific">Pelagibius litoralis</name>
    <dbReference type="NCBI Taxonomy" id="374515"/>
    <lineage>
        <taxon>Bacteria</taxon>
        <taxon>Pseudomonadati</taxon>
        <taxon>Pseudomonadota</taxon>
        <taxon>Alphaproteobacteria</taxon>
        <taxon>Rhodospirillales</taxon>
        <taxon>Rhodovibrionaceae</taxon>
        <taxon>Pelagibius</taxon>
    </lineage>
</organism>
<sequence>MIAHEPGPRCGRESSKAEFRTKLTIQHGYKLAEEAGRDQPSLKDAIWELLMEAADTLKRLPNRERGWLTATSRAHWPEVVRDFDTGGSRSRVVRLRRAPASAEAIDRMDEVLQWLVHAGGAKPQRDVGVLFGLACGLKVMSLKQRYGCGRRTVYDIRDRSLLRLCKWLSGDVGKRRY</sequence>
<dbReference type="Proteomes" id="UP000761264">
    <property type="component" value="Unassembled WGS sequence"/>
</dbReference>
<proteinExistence type="predicted"/>
<dbReference type="Pfam" id="PF19889">
    <property type="entry name" value="DUF6362"/>
    <property type="match status" value="1"/>
</dbReference>
<protein>
    <recommendedName>
        <fullName evidence="1">DUF6362 domain-containing protein</fullName>
    </recommendedName>
</protein>
<feature type="domain" description="DUF6362" evidence="1">
    <location>
        <begin position="69"/>
        <end position="161"/>
    </location>
</feature>
<dbReference type="AlphaFoldDB" id="A0A967EZB3"/>
<dbReference type="InterPro" id="IPR045942">
    <property type="entry name" value="DUF6362"/>
</dbReference>
<evidence type="ECO:0000259" key="1">
    <source>
        <dbReference type="Pfam" id="PF19889"/>
    </source>
</evidence>
<reference evidence="2" key="1">
    <citation type="submission" date="2020-03" db="EMBL/GenBank/DDBJ databases">
        <title>Genome of Pelagibius litoralis DSM 21314T.</title>
        <authorList>
            <person name="Wang G."/>
        </authorList>
    </citation>
    <scope>NUCLEOTIDE SEQUENCE</scope>
    <source>
        <strain evidence="2">DSM 21314</strain>
    </source>
</reference>
<keyword evidence="3" id="KW-1185">Reference proteome</keyword>
<dbReference type="RefSeq" id="WP_167226645.1">
    <property type="nucleotide sequence ID" value="NZ_JAAQPH010000013.1"/>
</dbReference>
<evidence type="ECO:0000313" key="3">
    <source>
        <dbReference type="Proteomes" id="UP000761264"/>
    </source>
</evidence>
<comment type="caution">
    <text evidence="2">The sequence shown here is derived from an EMBL/GenBank/DDBJ whole genome shotgun (WGS) entry which is preliminary data.</text>
</comment>
<gene>
    <name evidence="2" type="ORF">HBA54_16625</name>
</gene>
<evidence type="ECO:0000313" key="2">
    <source>
        <dbReference type="EMBL" id="NIA70233.1"/>
    </source>
</evidence>
<name>A0A967EZB3_9PROT</name>
<dbReference type="EMBL" id="JAAQPH010000013">
    <property type="protein sequence ID" value="NIA70233.1"/>
    <property type="molecule type" value="Genomic_DNA"/>
</dbReference>